<dbReference type="NCBIfam" id="TIGR02453">
    <property type="entry name" value="TIGR02453 family protein"/>
    <property type="match status" value="1"/>
</dbReference>
<feature type="region of interest" description="Disordered" evidence="1">
    <location>
        <begin position="1"/>
        <end position="116"/>
    </location>
</feature>
<accession>A0A9P5T9B4</accession>
<dbReference type="EMBL" id="WHVB01000008">
    <property type="protein sequence ID" value="KAF8480270.1"/>
    <property type="molecule type" value="Genomic_DNA"/>
</dbReference>
<dbReference type="OrthoDB" id="2537769at2759"/>
<reference evidence="2" key="2">
    <citation type="journal article" date="2020" name="Nat. Commun.">
        <title>Large-scale genome sequencing of mycorrhizal fungi provides insights into the early evolution of symbiotic traits.</title>
        <authorList>
            <person name="Miyauchi S."/>
            <person name="Kiss E."/>
            <person name="Kuo A."/>
            <person name="Drula E."/>
            <person name="Kohler A."/>
            <person name="Sanchez-Garcia M."/>
            <person name="Morin E."/>
            <person name="Andreopoulos B."/>
            <person name="Barry K.W."/>
            <person name="Bonito G."/>
            <person name="Buee M."/>
            <person name="Carver A."/>
            <person name="Chen C."/>
            <person name="Cichocki N."/>
            <person name="Clum A."/>
            <person name="Culley D."/>
            <person name="Crous P.W."/>
            <person name="Fauchery L."/>
            <person name="Girlanda M."/>
            <person name="Hayes R.D."/>
            <person name="Keri Z."/>
            <person name="LaButti K."/>
            <person name="Lipzen A."/>
            <person name="Lombard V."/>
            <person name="Magnuson J."/>
            <person name="Maillard F."/>
            <person name="Murat C."/>
            <person name="Nolan M."/>
            <person name="Ohm R.A."/>
            <person name="Pangilinan J."/>
            <person name="Pereira M.F."/>
            <person name="Perotto S."/>
            <person name="Peter M."/>
            <person name="Pfister S."/>
            <person name="Riley R."/>
            <person name="Sitrit Y."/>
            <person name="Stielow J.B."/>
            <person name="Szollosi G."/>
            <person name="Zifcakova L."/>
            <person name="Stursova M."/>
            <person name="Spatafora J.W."/>
            <person name="Tedersoo L."/>
            <person name="Vaario L.M."/>
            <person name="Yamada A."/>
            <person name="Yan M."/>
            <person name="Wang P."/>
            <person name="Xu J."/>
            <person name="Bruns T."/>
            <person name="Baldrian P."/>
            <person name="Vilgalys R."/>
            <person name="Dunand C."/>
            <person name="Henrissat B."/>
            <person name="Grigoriev I.V."/>
            <person name="Hibbett D."/>
            <person name="Nagy L.G."/>
            <person name="Martin F.M."/>
        </authorList>
    </citation>
    <scope>NUCLEOTIDE SEQUENCE</scope>
    <source>
        <strain evidence="2">Prilba</strain>
    </source>
</reference>
<proteinExistence type="predicted"/>
<evidence type="ECO:0000313" key="2">
    <source>
        <dbReference type="EMBL" id="KAF8480270.1"/>
    </source>
</evidence>
<dbReference type="InterPro" id="IPR012808">
    <property type="entry name" value="CHP02453"/>
</dbReference>
<dbReference type="Pfam" id="PF09365">
    <property type="entry name" value="DUF2461"/>
    <property type="match status" value="1"/>
</dbReference>
<sequence>MPPKAPSTRAKRNVIKRSSTQKQRVNGQKRVAETAVSESEDTDDAASDADQEKDYEDDVKSLHSDALDDDSDLETKKLAGKRKRASHVKTPRAKGSSPRKRRKNAVNYEDEEGEDYDLKEGQQVVGRVVQAPTTGRVPPGQISQNSLDFLLQLANPECNDREWFRLHEPVFRLAETEFKSFIEKLTDLFTEVDPQIPPLPPKDLIYRIYRDVRFSNDKTPYKTNFSASFSRSGRKGIFAGFKPGGGSLLAAGSWCPGKNELATIRSHIQHNPSRLRRIINAPLFVKNFGPPKPLSKKGRQNIFGREDELKTAPKGINKDHKDIDLLKCRSFVVLHQFTDEEVLDPNFGQLIMEVVKAAKPLVYCMNDYMTVGNDEGDEDEDPDADEEESGDEDQEGDEEDSG</sequence>
<protein>
    <submittedName>
        <fullName evidence="2">Uncharacterized protein</fullName>
    </submittedName>
</protein>
<comment type="caution">
    <text evidence="2">The sequence shown here is derived from an EMBL/GenBank/DDBJ whole genome shotgun (WGS) entry which is preliminary data.</text>
</comment>
<feature type="compositionally biased region" description="Polar residues" evidence="1">
    <location>
        <begin position="16"/>
        <end position="26"/>
    </location>
</feature>
<organism evidence="2 3">
    <name type="scientific">Russula ochroleuca</name>
    <dbReference type="NCBI Taxonomy" id="152965"/>
    <lineage>
        <taxon>Eukaryota</taxon>
        <taxon>Fungi</taxon>
        <taxon>Dikarya</taxon>
        <taxon>Basidiomycota</taxon>
        <taxon>Agaricomycotina</taxon>
        <taxon>Agaricomycetes</taxon>
        <taxon>Russulales</taxon>
        <taxon>Russulaceae</taxon>
        <taxon>Russula</taxon>
    </lineage>
</organism>
<dbReference type="PANTHER" id="PTHR36452:SF1">
    <property type="entry name" value="DUF2461 DOMAIN-CONTAINING PROTEIN"/>
    <property type="match status" value="1"/>
</dbReference>
<feature type="compositionally biased region" description="Acidic residues" evidence="1">
    <location>
        <begin position="374"/>
        <end position="402"/>
    </location>
</feature>
<keyword evidence="3" id="KW-1185">Reference proteome</keyword>
<dbReference type="AlphaFoldDB" id="A0A9P5T9B4"/>
<evidence type="ECO:0000313" key="3">
    <source>
        <dbReference type="Proteomes" id="UP000759537"/>
    </source>
</evidence>
<feature type="region of interest" description="Disordered" evidence="1">
    <location>
        <begin position="370"/>
        <end position="402"/>
    </location>
</feature>
<name>A0A9P5T9B4_9AGAM</name>
<feature type="compositionally biased region" description="Acidic residues" evidence="1">
    <location>
        <begin position="38"/>
        <end position="57"/>
    </location>
</feature>
<reference evidence="2" key="1">
    <citation type="submission" date="2019-10" db="EMBL/GenBank/DDBJ databases">
        <authorList>
            <consortium name="DOE Joint Genome Institute"/>
            <person name="Kuo A."/>
            <person name="Miyauchi S."/>
            <person name="Kiss E."/>
            <person name="Drula E."/>
            <person name="Kohler A."/>
            <person name="Sanchez-Garcia M."/>
            <person name="Andreopoulos B."/>
            <person name="Barry K.W."/>
            <person name="Bonito G."/>
            <person name="Buee M."/>
            <person name="Carver A."/>
            <person name="Chen C."/>
            <person name="Cichocki N."/>
            <person name="Clum A."/>
            <person name="Culley D."/>
            <person name="Crous P.W."/>
            <person name="Fauchery L."/>
            <person name="Girlanda M."/>
            <person name="Hayes R."/>
            <person name="Keri Z."/>
            <person name="LaButti K."/>
            <person name="Lipzen A."/>
            <person name="Lombard V."/>
            <person name="Magnuson J."/>
            <person name="Maillard F."/>
            <person name="Morin E."/>
            <person name="Murat C."/>
            <person name="Nolan M."/>
            <person name="Ohm R."/>
            <person name="Pangilinan J."/>
            <person name="Pereira M."/>
            <person name="Perotto S."/>
            <person name="Peter M."/>
            <person name="Riley R."/>
            <person name="Sitrit Y."/>
            <person name="Stielow B."/>
            <person name="Szollosi G."/>
            <person name="Zifcakova L."/>
            <person name="Stursova M."/>
            <person name="Spatafora J.W."/>
            <person name="Tedersoo L."/>
            <person name="Vaario L.-M."/>
            <person name="Yamada A."/>
            <person name="Yan M."/>
            <person name="Wang P."/>
            <person name="Xu J."/>
            <person name="Bruns T."/>
            <person name="Baldrian P."/>
            <person name="Vilgalys R."/>
            <person name="Henrissat B."/>
            <person name="Grigoriev I.V."/>
            <person name="Hibbett D."/>
            <person name="Nagy L.G."/>
            <person name="Martin F.M."/>
        </authorList>
    </citation>
    <scope>NUCLEOTIDE SEQUENCE</scope>
    <source>
        <strain evidence="2">Prilba</strain>
    </source>
</reference>
<dbReference type="Proteomes" id="UP000759537">
    <property type="component" value="Unassembled WGS sequence"/>
</dbReference>
<dbReference type="PANTHER" id="PTHR36452">
    <property type="entry name" value="CHROMOSOME 12, WHOLE GENOME SHOTGUN SEQUENCE"/>
    <property type="match status" value="1"/>
</dbReference>
<feature type="compositionally biased region" description="Basic residues" evidence="1">
    <location>
        <begin position="78"/>
        <end position="104"/>
    </location>
</feature>
<evidence type="ECO:0000256" key="1">
    <source>
        <dbReference type="SAM" id="MobiDB-lite"/>
    </source>
</evidence>
<gene>
    <name evidence="2" type="ORF">DFH94DRAFT_830903</name>
</gene>